<feature type="non-terminal residue" evidence="1">
    <location>
        <position position="101"/>
    </location>
</feature>
<proteinExistence type="predicted"/>
<accession>A0ACA9S2J6</accession>
<evidence type="ECO:0000313" key="2">
    <source>
        <dbReference type="Proteomes" id="UP000789920"/>
    </source>
</evidence>
<dbReference type="Proteomes" id="UP000789920">
    <property type="component" value="Unassembled WGS sequence"/>
</dbReference>
<evidence type="ECO:0000313" key="1">
    <source>
        <dbReference type="EMBL" id="CAG8820991.1"/>
    </source>
</evidence>
<comment type="caution">
    <text evidence="1">The sequence shown here is derived from an EMBL/GenBank/DDBJ whole genome shotgun (WGS) entry which is preliminary data.</text>
</comment>
<protein>
    <submittedName>
        <fullName evidence="1">27207_t:CDS:1</fullName>
    </submittedName>
</protein>
<gene>
    <name evidence="1" type="ORF">RPERSI_LOCUS25476</name>
</gene>
<name>A0ACA9S2J6_9GLOM</name>
<feature type="non-terminal residue" evidence="1">
    <location>
        <position position="1"/>
    </location>
</feature>
<keyword evidence="2" id="KW-1185">Reference proteome</keyword>
<reference evidence="1" key="1">
    <citation type="submission" date="2021-06" db="EMBL/GenBank/DDBJ databases">
        <authorList>
            <person name="Kallberg Y."/>
            <person name="Tangrot J."/>
            <person name="Rosling A."/>
        </authorList>
    </citation>
    <scope>NUCLEOTIDE SEQUENCE</scope>
    <source>
        <strain evidence="1">MA461A</strain>
    </source>
</reference>
<organism evidence="1 2">
    <name type="scientific">Racocetra persica</name>
    <dbReference type="NCBI Taxonomy" id="160502"/>
    <lineage>
        <taxon>Eukaryota</taxon>
        <taxon>Fungi</taxon>
        <taxon>Fungi incertae sedis</taxon>
        <taxon>Mucoromycota</taxon>
        <taxon>Glomeromycotina</taxon>
        <taxon>Glomeromycetes</taxon>
        <taxon>Diversisporales</taxon>
        <taxon>Gigasporaceae</taxon>
        <taxon>Racocetra</taxon>
    </lineage>
</organism>
<sequence length="101" mass="11507">NATKKLAHDLFHNHKLASNKEIKEQLKKILENNDEYKKNLQKLNEKSVSFNKFWSDKLYSEDTVLQKGPASSSASSPTISEAAIQENYDELSSGDNNENDY</sequence>
<dbReference type="EMBL" id="CAJVQC010084320">
    <property type="protein sequence ID" value="CAG8820991.1"/>
    <property type="molecule type" value="Genomic_DNA"/>
</dbReference>